<dbReference type="Gene3D" id="1.10.10.10">
    <property type="entry name" value="Winged helix-like DNA-binding domain superfamily/Winged helix DNA-binding domain"/>
    <property type="match status" value="1"/>
</dbReference>
<evidence type="ECO:0000313" key="5">
    <source>
        <dbReference type="Proteomes" id="UP000094609"/>
    </source>
</evidence>
<dbReference type="RefSeq" id="WP_069478724.1">
    <property type="nucleotide sequence ID" value="NZ_CP017111.1"/>
</dbReference>
<dbReference type="EMBL" id="CP017111">
    <property type="protein sequence ID" value="AOO66128.1"/>
    <property type="molecule type" value="Genomic_DNA"/>
</dbReference>
<accession>A0A1D7TMB2</accession>
<dbReference type="GO" id="GO:0003677">
    <property type="term" value="F:DNA binding"/>
    <property type="evidence" value="ECO:0007669"/>
    <property type="project" value="UniProtKB-UniRule"/>
</dbReference>
<dbReference type="InterPro" id="IPR001867">
    <property type="entry name" value="OmpR/PhoB-type_DNA-bd"/>
</dbReference>
<dbReference type="PROSITE" id="PS51755">
    <property type="entry name" value="OMPR_PHOB"/>
    <property type="match status" value="1"/>
</dbReference>
<evidence type="ECO:0000256" key="1">
    <source>
        <dbReference type="ARBA" id="ARBA00023125"/>
    </source>
</evidence>
<dbReference type="Pfam" id="PF00486">
    <property type="entry name" value="Trans_reg_C"/>
    <property type="match status" value="1"/>
</dbReference>
<dbReference type="KEGG" id="shal:SHALO_2368"/>
<protein>
    <submittedName>
        <fullName evidence="4">Putative transcriptional regulator</fullName>
    </submittedName>
</protein>
<evidence type="ECO:0000256" key="2">
    <source>
        <dbReference type="PROSITE-ProRule" id="PRU01091"/>
    </source>
</evidence>
<keyword evidence="5" id="KW-1185">Reference proteome</keyword>
<feature type="domain" description="OmpR/PhoB-type" evidence="3">
    <location>
        <begin position="127"/>
        <end position="221"/>
    </location>
</feature>
<evidence type="ECO:0000313" key="4">
    <source>
        <dbReference type="EMBL" id="AOO66128.1"/>
    </source>
</evidence>
<dbReference type="InterPro" id="IPR036388">
    <property type="entry name" value="WH-like_DNA-bd_sf"/>
</dbReference>
<proteinExistence type="predicted"/>
<dbReference type="GO" id="GO:0000160">
    <property type="term" value="P:phosphorelay signal transduction system"/>
    <property type="evidence" value="ECO:0007669"/>
    <property type="project" value="InterPro"/>
</dbReference>
<dbReference type="AlphaFoldDB" id="A0A1D7TMB2"/>
<dbReference type="Proteomes" id="UP000094609">
    <property type="component" value="Chromosome"/>
</dbReference>
<dbReference type="SUPFAM" id="SSF46894">
    <property type="entry name" value="C-terminal effector domain of the bipartite response regulators"/>
    <property type="match status" value="1"/>
</dbReference>
<feature type="DNA-binding region" description="OmpR/PhoB-type" evidence="2">
    <location>
        <begin position="127"/>
        <end position="221"/>
    </location>
</feature>
<gene>
    <name evidence="4" type="ORF">SHALO_2368</name>
</gene>
<keyword evidence="1 2" id="KW-0238">DNA-binding</keyword>
<name>A0A1D7TMB2_9BACT</name>
<evidence type="ECO:0000259" key="3">
    <source>
        <dbReference type="PROSITE" id="PS51755"/>
    </source>
</evidence>
<organism evidence="4 5">
    <name type="scientific">Sulfurospirillum halorespirans DSM 13726</name>
    <dbReference type="NCBI Taxonomy" id="1193502"/>
    <lineage>
        <taxon>Bacteria</taxon>
        <taxon>Pseudomonadati</taxon>
        <taxon>Campylobacterota</taxon>
        <taxon>Epsilonproteobacteria</taxon>
        <taxon>Campylobacterales</taxon>
        <taxon>Sulfurospirillaceae</taxon>
        <taxon>Sulfurospirillum</taxon>
    </lineage>
</organism>
<reference evidence="5" key="1">
    <citation type="submission" date="2016-08" db="EMBL/GenBank/DDBJ databases">
        <title>Complete genome sequence of the organohalide-respiring Epsilonproteobacterium Sulfurospirillum halorespirans.</title>
        <authorList>
            <person name="Goris T."/>
            <person name="Zimmermann J."/>
            <person name="Schenz B."/>
            <person name="Lemos M."/>
            <person name="Hackermueller J."/>
            <person name="Diekert G."/>
        </authorList>
    </citation>
    <scope>NUCLEOTIDE SEQUENCE [LARGE SCALE GENOMIC DNA]</scope>
    <source>
        <strain>DSM 13726</strain>
        <strain evidence="5">PCE-M2</strain>
    </source>
</reference>
<dbReference type="InterPro" id="IPR016032">
    <property type="entry name" value="Sig_transdc_resp-reg_C-effctor"/>
</dbReference>
<sequence length="244" mass="28763">MVNLLLLEPDQDFANRIIEGLNSTRTKFNVLHIHNMQEVYSHKSHFNTIALFILNLANPLDVRIELFIRENGGYNAPILLLLEKALVSFELFRTLHYIDRYHDITIKDSLIEPVVHRIFKLCNIWNDDIFFISKSIYFDFKNSLFVFNESLIKLGKKETLLLKLLCIKSPHYVTHNEIAHFVYQDELTNNEKIRALIKIIRKKLPINLIESVKFHGYKIRGDLTILTSLNEYNTKCLTKLRFDD</sequence>
<dbReference type="STRING" id="1193502.SHALO_2368"/>
<dbReference type="GO" id="GO:0006355">
    <property type="term" value="P:regulation of DNA-templated transcription"/>
    <property type="evidence" value="ECO:0007669"/>
    <property type="project" value="InterPro"/>
</dbReference>
<dbReference type="SMART" id="SM00862">
    <property type="entry name" value="Trans_reg_C"/>
    <property type="match status" value="1"/>
</dbReference>